<protein>
    <recommendedName>
        <fullName evidence="2">DUF2726 domain-containing protein</fullName>
    </recommendedName>
</protein>
<dbReference type="Proteomes" id="UP000005633">
    <property type="component" value="Chromosome"/>
</dbReference>
<sequence length="187" mass="21993">MNSIFLTLFVIAAIIAITKPGKRRSKPRPLQRTAEPEERNRPRYRDKFNLLNKAEQELFERLTNAMDDMHVFTQVSMSQLFHISGSTRDKYIQIGEVGRKSVDFLICRRDFSIVLAVELNGPMHGYEDRKKSDETKARTLEDAGIPLAIFYPDKLPTTEQLMEELKPLIKKREEYEKKRDWRYGRTQ</sequence>
<dbReference type="HOGENOM" id="CLU_1444918_0_0_4"/>
<evidence type="ECO:0000256" key="1">
    <source>
        <dbReference type="SAM" id="MobiDB-lite"/>
    </source>
</evidence>
<dbReference type="RefSeq" id="WP_014237584.1">
    <property type="nucleotide sequence ID" value="NC_016616.1"/>
</dbReference>
<evidence type="ECO:0000259" key="2">
    <source>
        <dbReference type="Pfam" id="PF10881"/>
    </source>
</evidence>
<dbReference type="KEGG" id="dsu:Dsui_2550"/>
<dbReference type="STRING" id="640081.Dsui_2550"/>
<organism evidence="3 4">
    <name type="scientific">Azospira oryzae (strain ATCC BAA-33 / DSM 13638 / PS)</name>
    <name type="common">Dechlorosoma suillum</name>
    <dbReference type="NCBI Taxonomy" id="640081"/>
    <lineage>
        <taxon>Bacteria</taxon>
        <taxon>Pseudomonadati</taxon>
        <taxon>Pseudomonadota</taxon>
        <taxon>Betaproteobacteria</taxon>
        <taxon>Rhodocyclales</taxon>
        <taxon>Rhodocyclaceae</taxon>
        <taxon>Azospira</taxon>
    </lineage>
</organism>
<reference evidence="3 4" key="1">
    <citation type="journal article" date="2012" name="J. Bacteriol.">
        <title>Complete genome sequence of the anaerobic perchlorate-reducing bacterium Azospira suillum strain PS.</title>
        <authorList>
            <person name="Byrne-Bailey K.G."/>
            <person name="Coates J.D."/>
        </authorList>
    </citation>
    <scope>NUCLEOTIDE SEQUENCE [LARGE SCALE GENOMIC DNA]</scope>
    <source>
        <strain evidence="4">ATCC BAA-33 / DSM 13638 / PS</strain>
    </source>
</reference>
<gene>
    <name evidence="3" type="ordered locus">Dsui_2550</name>
</gene>
<evidence type="ECO:0000313" key="4">
    <source>
        <dbReference type="Proteomes" id="UP000005633"/>
    </source>
</evidence>
<dbReference type="EMBL" id="CP003153">
    <property type="protein sequence ID" value="AEV26901.1"/>
    <property type="molecule type" value="Genomic_DNA"/>
</dbReference>
<accession>G8QN61</accession>
<dbReference type="AlphaFoldDB" id="G8QN61"/>
<dbReference type="Pfam" id="PF10881">
    <property type="entry name" value="DUF2726"/>
    <property type="match status" value="1"/>
</dbReference>
<evidence type="ECO:0000313" key="3">
    <source>
        <dbReference type="EMBL" id="AEV26901.1"/>
    </source>
</evidence>
<name>G8QN61_AZOOP</name>
<proteinExistence type="predicted"/>
<feature type="region of interest" description="Disordered" evidence="1">
    <location>
        <begin position="23"/>
        <end position="42"/>
    </location>
</feature>
<dbReference type="eggNOG" id="ENOG50338Q8">
    <property type="taxonomic scope" value="Bacteria"/>
</dbReference>
<dbReference type="InterPro" id="IPR024402">
    <property type="entry name" value="DUF2726"/>
</dbReference>
<feature type="domain" description="DUF2726" evidence="2">
    <location>
        <begin position="49"/>
        <end position="165"/>
    </location>
</feature>
<dbReference type="OrthoDB" id="6882268at2"/>